<dbReference type="CDD" id="cd09917">
    <property type="entry name" value="F-box_SF"/>
    <property type="match status" value="1"/>
</dbReference>
<evidence type="ECO:0000259" key="1">
    <source>
        <dbReference type="PROSITE" id="PS50181"/>
    </source>
</evidence>
<dbReference type="Proteomes" id="UP000240760">
    <property type="component" value="Unassembled WGS sequence"/>
</dbReference>
<evidence type="ECO:0000313" key="2">
    <source>
        <dbReference type="EMBL" id="PTB81378.1"/>
    </source>
</evidence>
<sequence>MHQYDNQPLPKRRSQRLIEAKASKGEAFQSLESITDPTIMSFPTEVLLLVISFLDIPSRLSLGLTCKSLAELTLDESKSDLTWQDQVEFLSTLQRDIPYTYFSYNYAKLYPLDPNLDWRSQPHAKASCFFNNYLWLPVIKRSDHMKLPRRFHLILDRTQISFMEVNLVMSRHFYGFSHGISLQTLERYEAFEDVLDLDQCLWLRNFKLSRPFKFVAKRKPRIGIRLSKRSLEAVPRAKNAWRVSFRYTAKIVDDKLYLARFYTIVGPHVSVEHFNRLINSIGIPICNHLYCSANTSCCSRYDGVQMNYLRYYPRIKTTLPSSYFGDGPEFKLDPKQDSCVVCSTDYDVSVSRKTDNHETSLSISVYHCLGSCRSPNDKLWAYFASDSPPPLSLGADAAAVFRNNISCRVQKLKSRTPELDRGGPRRKWHEAACLE</sequence>
<feature type="domain" description="F-box" evidence="1">
    <location>
        <begin position="36"/>
        <end position="86"/>
    </location>
</feature>
<dbReference type="EMBL" id="KZ679126">
    <property type="protein sequence ID" value="PTB81378.1"/>
    <property type="molecule type" value="Genomic_DNA"/>
</dbReference>
<dbReference type="Pfam" id="PF12937">
    <property type="entry name" value="F-box-like"/>
    <property type="match status" value="1"/>
</dbReference>
<dbReference type="SUPFAM" id="SSF81383">
    <property type="entry name" value="F-box domain"/>
    <property type="match status" value="1"/>
</dbReference>
<dbReference type="PROSITE" id="PS50181">
    <property type="entry name" value="FBOX"/>
    <property type="match status" value="1"/>
</dbReference>
<accession>A0A2T4CIN7</accession>
<dbReference type="AlphaFoldDB" id="A0A2T4CIN7"/>
<evidence type="ECO:0000313" key="3">
    <source>
        <dbReference type="Proteomes" id="UP000240760"/>
    </source>
</evidence>
<dbReference type="InterPro" id="IPR001810">
    <property type="entry name" value="F-box_dom"/>
</dbReference>
<keyword evidence="3" id="KW-1185">Reference proteome</keyword>
<dbReference type="InterPro" id="IPR036047">
    <property type="entry name" value="F-box-like_dom_sf"/>
</dbReference>
<name>A0A2T4CIN7_TRILO</name>
<reference evidence="2 3" key="1">
    <citation type="submission" date="2016-07" db="EMBL/GenBank/DDBJ databases">
        <title>Multiple horizontal gene transfer events from other fungi enriched the ability of initially mycotrophic Trichoderma (Ascomycota) to feed on dead plant biomass.</title>
        <authorList>
            <consortium name="DOE Joint Genome Institute"/>
            <person name="Aerts A."/>
            <person name="Atanasova L."/>
            <person name="Chenthamara K."/>
            <person name="Zhang J."/>
            <person name="Grujic M."/>
            <person name="Henrissat B."/>
            <person name="Kuo A."/>
            <person name="Salamov A."/>
            <person name="Lipzen A."/>
            <person name="Labutti K."/>
            <person name="Barry K."/>
            <person name="Miao Y."/>
            <person name="Rahimi M.J."/>
            <person name="Shen Q."/>
            <person name="Grigoriev I.V."/>
            <person name="Kubicek C.P."/>
            <person name="Druzhinina I.S."/>
        </authorList>
    </citation>
    <scope>NUCLEOTIDE SEQUENCE [LARGE SCALE GENOMIC DNA]</scope>
    <source>
        <strain evidence="2 3">ATCC 18648</strain>
    </source>
</reference>
<protein>
    <recommendedName>
        <fullName evidence="1">F-box domain-containing protein</fullName>
    </recommendedName>
</protein>
<organism evidence="2 3">
    <name type="scientific">Trichoderma longibrachiatum ATCC 18648</name>
    <dbReference type="NCBI Taxonomy" id="983965"/>
    <lineage>
        <taxon>Eukaryota</taxon>
        <taxon>Fungi</taxon>
        <taxon>Dikarya</taxon>
        <taxon>Ascomycota</taxon>
        <taxon>Pezizomycotina</taxon>
        <taxon>Sordariomycetes</taxon>
        <taxon>Hypocreomycetidae</taxon>
        <taxon>Hypocreales</taxon>
        <taxon>Hypocreaceae</taxon>
        <taxon>Trichoderma</taxon>
    </lineage>
</organism>
<dbReference type="OrthoDB" id="3766406at2759"/>
<gene>
    <name evidence="2" type="ORF">M440DRAFT_1367383</name>
</gene>
<dbReference type="STRING" id="983965.A0A2T4CIN7"/>
<proteinExistence type="predicted"/>